<dbReference type="GeneID" id="36841226"/>
<organism evidence="2">
    <name type="scientific">Pandoravirus macleodensis</name>
    <dbReference type="NCBI Taxonomy" id="2107707"/>
    <lineage>
        <taxon>Viruses</taxon>
        <taxon>Pandoravirus</taxon>
    </lineage>
</organism>
<dbReference type="InterPro" id="IPR036047">
    <property type="entry name" value="F-box-like_dom_sf"/>
</dbReference>
<dbReference type="Pfam" id="PF12937">
    <property type="entry name" value="F-box-like"/>
    <property type="match status" value="1"/>
</dbReference>
<dbReference type="KEGG" id="vg:36841226"/>
<dbReference type="RefSeq" id="YP_009480767.1">
    <property type="nucleotide sequence ID" value="NC_037665.1"/>
</dbReference>
<dbReference type="PROSITE" id="PS50181">
    <property type="entry name" value="FBOX"/>
    <property type="match status" value="1"/>
</dbReference>
<dbReference type="Proteomes" id="UP000249758">
    <property type="component" value="Segment"/>
</dbReference>
<feature type="domain" description="F-box" evidence="1">
    <location>
        <begin position="56"/>
        <end position="102"/>
    </location>
</feature>
<dbReference type="InterPro" id="IPR001810">
    <property type="entry name" value="F-box_dom"/>
</dbReference>
<dbReference type="SUPFAM" id="SSF81383">
    <property type="entry name" value="F-box domain"/>
    <property type="match status" value="1"/>
</dbReference>
<dbReference type="EMBL" id="MG011691">
    <property type="protein sequence ID" value="AVK76771.1"/>
    <property type="molecule type" value="Genomic_DNA"/>
</dbReference>
<dbReference type="Gene3D" id="1.20.1280.50">
    <property type="match status" value="1"/>
</dbReference>
<dbReference type="CDD" id="cd09917">
    <property type="entry name" value="F-box_SF"/>
    <property type="match status" value="1"/>
</dbReference>
<protein>
    <submittedName>
        <fullName evidence="2">F-box domain containing protein</fullName>
    </submittedName>
</protein>
<reference evidence="2" key="1">
    <citation type="journal article" date="2018" name="Nat. Commun.">
        <title>Diversity and evolution of the emerging Pandoraviridae family.</title>
        <authorList>
            <person name="Legendre M."/>
            <person name="Fabre E."/>
            <person name="Poirot O."/>
            <person name="Jeudy S."/>
            <person name="Lartigue A."/>
            <person name="Alempic J.M."/>
            <person name="Beucher L."/>
            <person name="Philippe N."/>
            <person name="Bertaux L."/>
            <person name="Christo-Foroux E."/>
            <person name="Labadie K."/>
            <person name="Coute Y."/>
            <person name="Abergel C."/>
            <person name="Claverie J.M."/>
        </authorList>
    </citation>
    <scope>NUCLEOTIDE SEQUENCE [LARGE SCALE GENOMIC DNA]</scope>
    <source>
        <strain evidence="2">Macleodensis</strain>
    </source>
</reference>
<evidence type="ECO:0000313" key="2">
    <source>
        <dbReference type="EMBL" id="AVK76771.1"/>
    </source>
</evidence>
<sequence>MQRPYSPTLGSGRRSVAAYGDYVNDDDDDGQENMDLDIAYDDQQLQGGSLRNDANGRGLSALPDEVLLSILGYVPPSSLVEARRVSRGLRNVAGDALLQARREARARICPDETTCQKALACAVVLDDTDDLEAVLVSGVIPADFRIPQRAINSMVRLVDPGGSDHLASRDPWGALSRDSTPLALAVKAGSPDAARLLAQARIPPGDDPVRLITAAILSGGDVVEYDACGYTGSTPYPTTSMVDVLVEAFPGPSRLPDAGWVEQLPFGALENRSKQLAHGPVTITPRRADAVLYAVAESLGIQRENLFNVASIAGGVPPATDPLRSRIVGEGLLRFAQAMNALNIVDVARTLIAAGYVPEAETQRLMGAIRNWIVPVAMMLRGNLSAGWSLLGGAGALPQLTARTTNAAGPALAIFGGEPLGLPGGIMAQPQLSGTPTPERVADILIDAVLWLVYNEPRD</sequence>
<name>A0A2U7UE76_9VIRU</name>
<accession>A0A2U7UE76</accession>
<proteinExistence type="predicted"/>
<evidence type="ECO:0000259" key="1">
    <source>
        <dbReference type="PROSITE" id="PS50181"/>
    </source>
</evidence>
<gene>
    <name evidence="2" type="ORF">pmac_cds_83</name>
</gene>
<dbReference type="SMART" id="SM00256">
    <property type="entry name" value="FBOX"/>
    <property type="match status" value="1"/>
</dbReference>